<dbReference type="AlphaFoldDB" id="A0A6B0V6R5"/>
<feature type="compositionally biased region" description="Basic and acidic residues" evidence="1">
    <location>
        <begin position="238"/>
        <end position="247"/>
    </location>
</feature>
<feature type="region of interest" description="Disordered" evidence="1">
    <location>
        <begin position="231"/>
        <end position="252"/>
    </location>
</feature>
<evidence type="ECO:0000256" key="1">
    <source>
        <dbReference type="SAM" id="MobiDB-lite"/>
    </source>
</evidence>
<protein>
    <submittedName>
        <fullName evidence="2">Uncharacterized protein</fullName>
    </submittedName>
</protein>
<name>A0A6B0V6R5_IXORI</name>
<proteinExistence type="predicted"/>
<sequence>MRFPTGHLTGFGLKLCPPLMFSLLTNLPPEGRGPAAAALVPERELCPCLGPFKGWRATTGLRGRSPRNWKPAGANEGFSLNASLLGFSGAAILRAATDAPEMAAGAPEAEDNPTSLAGLPRSSPRRTVVDLITLVASFIVCLGTKSLEPVVGGRAPPLAWRDQEGVQVAIVPFLIELEAVECPKVAGKGLGLREGGLKGALCAWVPSSCLRTARSSFQRCSRRPREVVPQSASSMLSRLEETTDTPRRALTSSSRCPARAAADCSAFLLRSASSSRKSRAFFLYSTRVVLMASS</sequence>
<dbReference type="EMBL" id="GIFC01015794">
    <property type="protein sequence ID" value="MXU97877.1"/>
    <property type="molecule type" value="Transcribed_RNA"/>
</dbReference>
<evidence type="ECO:0000313" key="2">
    <source>
        <dbReference type="EMBL" id="MXU97877.1"/>
    </source>
</evidence>
<feature type="region of interest" description="Disordered" evidence="1">
    <location>
        <begin position="102"/>
        <end position="121"/>
    </location>
</feature>
<organism evidence="2">
    <name type="scientific">Ixodes ricinus</name>
    <name type="common">Common tick</name>
    <name type="synonym">Acarus ricinus</name>
    <dbReference type="NCBI Taxonomy" id="34613"/>
    <lineage>
        <taxon>Eukaryota</taxon>
        <taxon>Metazoa</taxon>
        <taxon>Ecdysozoa</taxon>
        <taxon>Arthropoda</taxon>
        <taxon>Chelicerata</taxon>
        <taxon>Arachnida</taxon>
        <taxon>Acari</taxon>
        <taxon>Parasitiformes</taxon>
        <taxon>Ixodida</taxon>
        <taxon>Ixodoidea</taxon>
        <taxon>Ixodidae</taxon>
        <taxon>Ixodinae</taxon>
        <taxon>Ixodes</taxon>
    </lineage>
</organism>
<reference evidence="2" key="1">
    <citation type="submission" date="2019-12" db="EMBL/GenBank/DDBJ databases">
        <title>An insight into the sialome of adult female Ixodes ricinus ticks feeding for 6 days.</title>
        <authorList>
            <person name="Perner J."/>
            <person name="Ribeiro J.M.C."/>
        </authorList>
    </citation>
    <scope>NUCLEOTIDE SEQUENCE</scope>
    <source>
        <strain evidence="2">Semi-engorged</strain>
        <tissue evidence="2">Salivary glands</tissue>
    </source>
</reference>
<accession>A0A6B0V6R5</accession>